<accession>A0A6L2MH94</accession>
<dbReference type="EMBL" id="BKCJ010006540">
    <property type="protein sequence ID" value="GEU72677.1"/>
    <property type="molecule type" value="Genomic_DNA"/>
</dbReference>
<protein>
    <recommendedName>
        <fullName evidence="2">Integrase, catalytic region, zinc finger, CCHC-type, peptidase aspartic, catalytic</fullName>
    </recommendedName>
</protein>
<reference evidence="1" key="1">
    <citation type="journal article" date="2019" name="Sci. Rep.">
        <title>Draft genome of Tanacetum cinerariifolium, the natural source of mosquito coil.</title>
        <authorList>
            <person name="Yamashiro T."/>
            <person name="Shiraishi A."/>
            <person name="Satake H."/>
            <person name="Nakayama K."/>
        </authorList>
    </citation>
    <scope>NUCLEOTIDE SEQUENCE</scope>
</reference>
<name>A0A6L2MH94_TANCI</name>
<evidence type="ECO:0008006" key="2">
    <source>
        <dbReference type="Google" id="ProtNLM"/>
    </source>
</evidence>
<evidence type="ECO:0000313" key="1">
    <source>
        <dbReference type="EMBL" id="GEU72677.1"/>
    </source>
</evidence>
<gene>
    <name evidence="1" type="ORF">Tci_044655</name>
</gene>
<organism evidence="1">
    <name type="scientific">Tanacetum cinerariifolium</name>
    <name type="common">Dalmatian daisy</name>
    <name type="synonym">Chrysanthemum cinerariifolium</name>
    <dbReference type="NCBI Taxonomy" id="118510"/>
    <lineage>
        <taxon>Eukaryota</taxon>
        <taxon>Viridiplantae</taxon>
        <taxon>Streptophyta</taxon>
        <taxon>Embryophyta</taxon>
        <taxon>Tracheophyta</taxon>
        <taxon>Spermatophyta</taxon>
        <taxon>Magnoliopsida</taxon>
        <taxon>eudicotyledons</taxon>
        <taxon>Gunneridae</taxon>
        <taxon>Pentapetalae</taxon>
        <taxon>asterids</taxon>
        <taxon>campanulids</taxon>
        <taxon>Asterales</taxon>
        <taxon>Asteraceae</taxon>
        <taxon>Asteroideae</taxon>
        <taxon>Anthemideae</taxon>
        <taxon>Anthemidinae</taxon>
        <taxon>Tanacetum</taxon>
    </lineage>
</organism>
<sequence>MGLYTMNRQHGRMILEFVENGPLIWPTIEENEVTRPKKYTELYVAEATHADCDVKATNIILQGLPPEVYAHVSNHRITKELWERIQLLMQGTSLMKQEREFDDLDAYDSDCDELNPSKVSLIVILAHYDSDALAELNVVNQSETEITSDNNIIPYSRDTLTADLERYKEQVKVLKERQNVKDIVNIIVNSFVDNDAVNMHESLSQEKDMVIRKLKERIKSLSGNMDKDKVKKDIQEIETINIELDHKVSTLIAEYEHLKQTYKQLYDSIKLTRVRSKEQCDELINQVNLNFVEIYYLNANIQEQGLIIATLRDELRKLKGKAIVDNTITTHTIDPEMLKVDVEPIAPRLLNNRTVYSDYLRLTQEQDAILREVVEKRKSQNPLNNSLDHACKYTKRFQELLILIRQTSPNINHSSDKLVAMTPKNTDKRVRFTEPVTSLGNTNTKTASSSNLVSNKPILSSI</sequence>
<proteinExistence type="predicted"/>
<comment type="caution">
    <text evidence="1">The sequence shown here is derived from an EMBL/GenBank/DDBJ whole genome shotgun (WGS) entry which is preliminary data.</text>
</comment>
<dbReference type="AlphaFoldDB" id="A0A6L2MH94"/>